<gene>
    <name evidence="2" type="ORF">CISIN_1g014650mg</name>
</gene>
<accession>A0A067FZ46</accession>
<dbReference type="InterPro" id="IPR006652">
    <property type="entry name" value="Kelch_1"/>
</dbReference>
<dbReference type="PANTHER" id="PTHR47850">
    <property type="entry name" value="F-BOX/KELCH-REPEAT PROTEIN OR23"/>
    <property type="match status" value="1"/>
</dbReference>
<proteinExistence type="predicted"/>
<dbReference type="eggNOG" id="KOG1072">
    <property type="taxonomic scope" value="Eukaryota"/>
</dbReference>
<dbReference type="SMART" id="SM00612">
    <property type="entry name" value="Kelch"/>
    <property type="match status" value="2"/>
</dbReference>
<dbReference type="Pfam" id="PF00646">
    <property type="entry name" value="F-box"/>
    <property type="match status" value="1"/>
</dbReference>
<dbReference type="InterPro" id="IPR036047">
    <property type="entry name" value="F-box-like_dom_sf"/>
</dbReference>
<sequence length="421" mass="48010">MPPSSLRQQQLVATDETVTLIPGLPNDVASLILAFVPYSHQSRLKQTCRSWFLFFSSRTLVFDRHKFNSQSDLLCIFPQDPSISSPFLFDAANRACRPLPPLPCNPSTYSLCNFTSISLGPYIYLLGGSHFDARSFPLDRPLPSDSAFRFNFLTFSWERIAPMISPRGSFACAAVRSLNQIIVAGGGSRHSLFGAAGSRISSVERYDVAKNEWVSMDEMPRFRAGCVGFVAEESGEFWVMGGYGDSRTISGVLPVDEYYRDAVVMQLKKKKKTDDHDDGDRGTWREVGDMWDEWERSRIGKIVVMEDENRGRPEVFMLDKFDILRYDMGLNRWLKETTIPEIRPCKKPLGFIVLDGELYVMTVLKGSDLNETRRSQQHKRAGCLFIQIYHPRKKTWRYIFTKPPFPQPLDFGTAIMCTVRL</sequence>
<feature type="domain" description="F-box" evidence="1">
    <location>
        <begin position="24"/>
        <end position="64"/>
    </location>
</feature>
<name>A0A067FZ46_CITSI</name>
<dbReference type="InterPro" id="IPR015915">
    <property type="entry name" value="Kelch-typ_b-propeller"/>
</dbReference>
<dbReference type="PaxDb" id="2711-XP_006479567.1"/>
<dbReference type="AlphaFoldDB" id="A0A067FZ46"/>
<dbReference type="Gene3D" id="2.120.10.80">
    <property type="entry name" value="Kelch-type beta propeller"/>
    <property type="match status" value="1"/>
</dbReference>
<dbReference type="SMR" id="A0A067FZ46"/>
<evidence type="ECO:0000313" key="3">
    <source>
        <dbReference type="Proteomes" id="UP000027120"/>
    </source>
</evidence>
<reference evidence="2 3" key="1">
    <citation type="submission" date="2014-04" db="EMBL/GenBank/DDBJ databases">
        <authorList>
            <consortium name="International Citrus Genome Consortium"/>
            <person name="Gmitter F."/>
            <person name="Chen C."/>
            <person name="Farmerie W."/>
            <person name="Harkins T."/>
            <person name="Desany B."/>
            <person name="Mohiuddin M."/>
            <person name="Kodira C."/>
            <person name="Borodovsky M."/>
            <person name="Lomsadze A."/>
            <person name="Burns P."/>
            <person name="Jenkins J."/>
            <person name="Prochnik S."/>
            <person name="Shu S."/>
            <person name="Chapman J."/>
            <person name="Pitluck S."/>
            <person name="Schmutz J."/>
            <person name="Rokhsar D."/>
        </authorList>
    </citation>
    <scope>NUCLEOTIDE SEQUENCE</scope>
</reference>
<protein>
    <recommendedName>
        <fullName evidence="1">F-box domain-containing protein</fullName>
    </recommendedName>
</protein>
<dbReference type="Pfam" id="PF01344">
    <property type="entry name" value="Kelch_1"/>
    <property type="match status" value="2"/>
</dbReference>
<dbReference type="InterPro" id="IPR001810">
    <property type="entry name" value="F-box_dom"/>
</dbReference>
<dbReference type="PANTHER" id="PTHR47850:SF1">
    <property type="entry name" value="F-BOX_KELCH-REPEAT PROTEIN OR23"/>
    <property type="match status" value="1"/>
</dbReference>
<organism evidence="2 3">
    <name type="scientific">Citrus sinensis</name>
    <name type="common">Sweet orange</name>
    <name type="synonym">Citrus aurantium var. sinensis</name>
    <dbReference type="NCBI Taxonomy" id="2711"/>
    <lineage>
        <taxon>Eukaryota</taxon>
        <taxon>Viridiplantae</taxon>
        <taxon>Streptophyta</taxon>
        <taxon>Embryophyta</taxon>
        <taxon>Tracheophyta</taxon>
        <taxon>Spermatophyta</taxon>
        <taxon>Magnoliopsida</taxon>
        <taxon>eudicotyledons</taxon>
        <taxon>Gunneridae</taxon>
        <taxon>Pentapetalae</taxon>
        <taxon>rosids</taxon>
        <taxon>malvids</taxon>
        <taxon>Sapindales</taxon>
        <taxon>Rutaceae</taxon>
        <taxon>Aurantioideae</taxon>
        <taxon>Citrus</taxon>
    </lineage>
</organism>
<evidence type="ECO:0000313" key="2">
    <source>
        <dbReference type="EMBL" id="KDO68496.1"/>
    </source>
</evidence>
<evidence type="ECO:0000259" key="1">
    <source>
        <dbReference type="SMART" id="SM00256"/>
    </source>
</evidence>
<dbReference type="SUPFAM" id="SSF117281">
    <property type="entry name" value="Kelch motif"/>
    <property type="match status" value="1"/>
</dbReference>
<dbReference type="EMBL" id="KK784894">
    <property type="protein sequence ID" value="KDO68496.1"/>
    <property type="molecule type" value="Genomic_DNA"/>
</dbReference>
<dbReference type="SUPFAM" id="SSF81383">
    <property type="entry name" value="F-box domain"/>
    <property type="match status" value="1"/>
</dbReference>
<dbReference type="Proteomes" id="UP000027120">
    <property type="component" value="Unassembled WGS sequence"/>
</dbReference>
<dbReference type="SMART" id="SM00256">
    <property type="entry name" value="FBOX"/>
    <property type="match status" value="1"/>
</dbReference>
<keyword evidence="3" id="KW-1185">Reference proteome</keyword>